<evidence type="ECO:0000256" key="4">
    <source>
        <dbReference type="ARBA" id="ARBA00022825"/>
    </source>
</evidence>
<dbReference type="InterPro" id="IPR001254">
    <property type="entry name" value="Trypsin_dom"/>
</dbReference>
<dbReference type="EMBL" id="CAJVCH010219434">
    <property type="protein sequence ID" value="CAG7731771.1"/>
    <property type="molecule type" value="Genomic_DNA"/>
</dbReference>
<keyword evidence="9" id="KW-1185">Reference proteome</keyword>
<sequence>MSACIQCVGYIYFACITLSTAKGAFPFYRDSKQPGIKIVGGRETIEHRYPFVVNLRINFFGNIFHSCGASIVNEEWVVTAAHCVQNNLEGVLLEVVAGDHNLKLFEGTEQVRKITQVISHKDYNPNSAENDIALLRTHKAFVFRSEVNNLEMAPPDFETSGDVMAIGWGALFSGGKPSDTLQEVTVEVVDDLDCRRSYGDSIKDSMLCAGDKNGGRDSCQGDSGGPLVKQINDTIYLVGITSWGYGCAEPEYPGVYTEVSYFYDWITEMTQS</sequence>
<name>A0A8J2KUC0_9HEXA</name>
<dbReference type="OrthoDB" id="10059102at2759"/>
<keyword evidence="4 6" id="KW-0720">Serine protease</keyword>
<dbReference type="PANTHER" id="PTHR24252">
    <property type="entry name" value="ACROSIN-RELATED"/>
    <property type="match status" value="1"/>
</dbReference>
<proteinExistence type="predicted"/>
<dbReference type="Pfam" id="PF00089">
    <property type="entry name" value="Trypsin"/>
    <property type="match status" value="1"/>
</dbReference>
<keyword evidence="6" id="KW-0378">Hydrolase</keyword>
<dbReference type="InterPro" id="IPR018114">
    <property type="entry name" value="TRYPSIN_HIS"/>
</dbReference>
<keyword evidence="2" id="KW-0964">Secreted</keyword>
<organism evidence="8 9">
    <name type="scientific">Allacma fusca</name>
    <dbReference type="NCBI Taxonomy" id="39272"/>
    <lineage>
        <taxon>Eukaryota</taxon>
        <taxon>Metazoa</taxon>
        <taxon>Ecdysozoa</taxon>
        <taxon>Arthropoda</taxon>
        <taxon>Hexapoda</taxon>
        <taxon>Collembola</taxon>
        <taxon>Symphypleona</taxon>
        <taxon>Sminthuridae</taxon>
        <taxon>Allacma</taxon>
    </lineage>
</organism>
<comment type="caution">
    <text evidence="8">The sequence shown here is derived from an EMBL/GenBank/DDBJ whole genome shotgun (WGS) entry which is preliminary data.</text>
</comment>
<dbReference type="PROSITE" id="PS50240">
    <property type="entry name" value="TRYPSIN_DOM"/>
    <property type="match status" value="1"/>
</dbReference>
<dbReference type="InterPro" id="IPR033116">
    <property type="entry name" value="TRYPSIN_SER"/>
</dbReference>
<dbReference type="PROSITE" id="PS00134">
    <property type="entry name" value="TRYPSIN_HIS"/>
    <property type="match status" value="1"/>
</dbReference>
<dbReference type="CDD" id="cd00190">
    <property type="entry name" value="Tryp_SPc"/>
    <property type="match status" value="1"/>
</dbReference>
<reference evidence="8" key="1">
    <citation type="submission" date="2021-06" db="EMBL/GenBank/DDBJ databases">
        <authorList>
            <person name="Hodson N. C."/>
            <person name="Mongue J. A."/>
            <person name="Jaron S. K."/>
        </authorList>
    </citation>
    <scope>NUCLEOTIDE SEQUENCE</scope>
</reference>
<gene>
    <name evidence="8" type="ORF">AFUS01_LOCUS20342</name>
</gene>
<evidence type="ECO:0000259" key="7">
    <source>
        <dbReference type="PROSITE" id="PS50240"/>
    </source>
</evidence>
<evidence type="ECO:0000256" key="1">
    <source>
        <dbReference type="ARBA" id="ARBA00004613"/>
    </source>
</evidence>
<dbReference type="PANTHER" id="PTHR24252:SF7">
    <property type="entry name" value="HYALIN"/>
    <property type="match status" value="1"/>
</dbReference>
<dbReference type="GO" id="GO:0005576">
    <property type="term" value="C:extracellular region"/>
    <property type="evidence" value="ECO:0007669"/>
    <property type="project" value="UniProtKB-SubCell"/>
</dbReference>
<dbReference type="SMART" id="SM00020">
    <property type="entry name" value="Tryp_SPc"/>
    <property type="match status" value="1"/>
</dbReference>
<protein>
    <recommendedName>
        <fullName evidence="7">Peptidase S1 domain-containing protein</fullName>
    </recommendedName>
</protein>
<evidence type="ECO:0000256" key="2">
    <source>
        <dbReference type="ARBA" id="ARBA00022525"/>
    </source>
</evidence>
<comment type="subcellular location">
    <subcellularLocation>
        <location evidence="1">Secreted</location>
    </subcellularLocation>
</comment>
<evidence type="ECO:0000313" key="9">
    <source>
        <dbReference type="Proteomes" id="UP000708208"/>
    </source>
</evidence>
<accession>A0A8J2KUC0</accession>
<evidence type="ECO:0000313" key="8">
    <source>
        <dbReference type="EMBL" id="CAG7731771.1"/>
    </source>
</evidence>
<dbReference type="GO" id="GO:0004252">
    <property type="term" value="F:serine-type endopeptidase activity"/>
    <property type="evidence" value="ECO:0007669"/>
    <property type="project" value="InterPro"/>
</dbReference>
<evidence type="ECO:0000256" key="6">
    <source>
        <dbReference type="RuleBase" id="RU363034"/>
    </source>
</evidence>
<dbReference type="GO" id="GO:0016485">
    <property type="term" value="P:protein processing"/>
    <property type="evidence" value="ECO:0007669"/>
    <property type="project" value="UniProtKB-ARBA"/>
</dbReference>
<keyword evidence="3 6" id="KW-0645">Protease</keyword>
<feature type="domain" description="Peptidase S1" evidence="7">
    <location>
        <begin position="38"/>
        <end position="271"/>
    </location>
</feature>
<dbReference type="FunFam" id="2.40.10.10:FF:000047">
    <property type="entry name" value="Trypsin eta"/>
    <property type="match status" value="1"/>
</dbReference>
<evidence type="ECO:0000256" key="3">
    <source>
        <dbReference type="ARBA" id="ARBA00022670"/>
    </source>
</evidence>
<keyword evidence="5" id="KW-1015">Disulfide bond</keyword>
<dbReference type="PROSITE" id="PS00135">
    <property type="entry name" value="TRYPSIN_SER"/>
    <property type="match status" value="1"/>
</dbReference>
<dbReference type="Proteomes" id="UP000708208">
    <property type="component" value="Unassembled WGS sequence"/>
</dbReference>
<dbReference type="AlphaFoldDB" id="A0A8J2KUC0"/>
<evidence type="ECO:0000256" key="5">
    <source>
        <dbReference type="ARBA" id="ARBA00023157"/>
    </source>
</evidence>